<reference evidence="1 3" key="2">
    <citation type="submission" date="2017-05" db="EMBL/GenBank/DDBJ databases">
        <authorList>
            <person name="Blom J."/>
        </authorList>
    </citation>
    <scope>NUCLEOTIDE SEQUENCE [LARGE SCALE GENOMIC DNA]</scope>
    <source>
        <strain evidence="1">PD885</strain>
    </source>
</reference>
<proteinExistence type="predicted"/>
<gene>
    <name evidence="2" type="ORF">PD5205_03396</name>
    <name evidence="1" type="ORF">PD885_00594</name>
</gene>
<evidence type="ECO:0000313" key="1">
    <source>
        <dbReference type="EMBL" id="SMQ97862.1"/>
    </source>
</evidence>
<dbReference type="EMBL" id="LT853882">
    <property type="protein sequence ID" value="SMQ97862.1"/>
    <property type="molecule type" value="Genomic_DNA"/>
</dbReference>
<dbReference type="EMBL" id="LT853885">
    <property type="protein sequence ID" value="SMR04672.1"/>
    <property type="molecule type" value="Genomic_DNA"/>
</dbReference>
<sequence>MNDYGSYRYLPADGWYATYPQPTNAQEPSTNAREARVFQRVALWRVAPHGTIVGLISAPDTAEAEIESQLLSAPRGQGVYYVHINDLTDEDREQIRCKRFS</sequence>
<accession>A0A1Y6GW68</accession>
<dbReference type="GeneID" id="61893046"/>
<evidence type="ECO:0000313" key="2">
    <source>
        <dbReference type="EMBL" id="SMR04672.1"/>
    </source>
</evidence>
<organism evidence="2 4">
    <name type="scientific">Xanthomonas fragariae</name>
    <dbReference type="NCBI Taxonomy" id="48664"/>
    <lineage>
        <taxon>Bacteria</taxon>
        <taxon>Pseudomonadati</taxon>
        <taxon>Pseudomonadota</taxon>
        <taxon>Gammaproteobacteria</taxon>
        <taxon>Lysobacterales</taxon>
        <taxon>Lysobacteraceae</taxon>
        <taxon>Xanthomonas</taxon>
    </lineage>
</organism>
<dbReference type="RefSeq" id="WP_002802667.1">
    <property type="nucleotide sequence ID" value="NZ_CP016830.1"/>
</dbReference>
<keyword evidence="3" id="KW-1185">Reference proteome</keyword>
<reference evidence="2 4" key="1">
    <citation type="submission" date="2017-05" db="EMBL/GenBank/DDBJ databases">
        <authorList>
            <person name="Song R."/>
            <person name="Chenine A.L."/>
            <person name="Ruprecht R.M."/>
        </authorList>
    </citation>
    <scope>NUCLEOTIDE SEQUENCE [LARGE SCALE GENOMIC DNA]</scope>
    <source>
        <strain evidence="2">PD5205</strain>
    </source>
</reference>
<dbReference type="Proteomes" id="UP000195953">
    <property type="component" value="Chromosome 1"/>
</dbReference>
<name>A0A1Y6GW68_9XANT</name>
<dbReference type="OrthoDB" id="5998557at2"/>
<dbReference type="Proteomes" id="UP000195877">
    <property type="component" value="Chromosome 1"/>
</dbReference>
<evidence type="ECO:0000313" key="3">
    <source>
        <dbReference type="Proteomes" id="UP000195877"/>
    </source>
</evidence>
<dbReference type="AlphaFoldDB" id="A0A1Y6GW68"/>
<evidence type="ECO:0000313" key="4">
    <source>
        <dbReference type="Proteomes" id="UP000195953"/>
    </source>
</evidence>
<dbReference type="KEGG" id="xfr:BER92_16520"/>
<protein>
    <submittedName>
        <fullName evidence="2">Uncharacterized protein</fullName>
    </submittedName>
</protein>